<evidence type="ECO:0000313" key="2">
    <source>
        <dbReference type="EMBL" id="GBG04244.1"/>
    </source>
</evidence>
<dbReference type="AlphaFoldDB" id="A0A2Z6T606"/>
<dbReference type="Proteomes" id="UP000257317">
    <property type="component" value="Unassembled WGS sequence"/>
</dbReference>
<keyword evidence="1" id="KW-1133">Transmembrane helix</keyword>
<feature type="transmembrane region" description="Helical" evidence="1">
    <location>
        <begin position="43"/>
        <end position="65"/>
    </location>
</feature>
<comment type="caution">
    <text evidence="2">The sequence shown here is derived from an EMBL/GenBank/DDBJ whole genome shotgun (WGS) entry which is preliminary data.</text>
</comment>
<organism evidence="2 3">
    <name type="scientific">Lactobacillus rodentium</name>
    <dbReference type="NCBI Taxonomy" id="947835"/>
    <lineage>
        <taxon>Bacteria</taxon>
        <taxon>Bacillati</taxon>
        <taxon>Bacillota</taxon>
        <taxon>Bacilli</taxon>
        <taxon>Lactobacillales</taxon>
        <taxon>Lactobacillaceae</taxon>
        <taxon>Lactobacillus</taxon>
    </lineage>
</organism>
<keyword evidence="1" id="KW-0472">Membrane</keyword>
<evidence type="ECO:0000313" key="3">
    <source>
        <dbReference type="Proteomes" id="UP000257317"/>
    </source>
</evidence>
<reference evidence="3" key="1">
    <citation type="submission" date="2018-03" db="EMBL/GenBank/DDBJ databases">
        <title>New taxa in the Lactobacillus gasseri group.</title>
        <authorList>
            <person name="Tanizawa Y."/>
            <person name="Tohno M."/>
            <person name="Endo A."/>
            <person name="Arita M."/>
        </authorList>
    </citation>
    <scope>NUCLEOTIDE SEQUENCE [LARGE SCALE GENOMIC DNA]</scope>
    <source>
        <strain evidence="3">DSM 24759</strain>
    </source>
</reference>
<keyword evidence="1" id="KW-0812">Transmembrane</keyword>
<accession>A0A2Z6T606</accession>
<sequence length="67" mass="7782">MNIWTSIILIIVGLYDLAIVFNRRQQLNNDYVGQSKTLKHQRWNLIGFLVVGLVLLIAGIVMLFIRR</sequence>
<keyword evidence="3" id="KW-1185">Reference proteome</keyword>
<name>A0A2Z6T606_9LACO</name>
<evidence type="ECO:0000256" key="1">
    <source>
        <dbReference type="SAM" id="Phobius"/>
    </source>
</evidence>
<feature type="transmembrane region" description="Helical" evidence="1">
    <location>
        <begin position="6"/>
        <end position="22"/>
    </location>
</feature>
<gene>
    <name evidence="2" type="ORF">LrDSM24759_01580</name>
</gene>
<proteinExistence type="predicted"/>
<dbReference type="RefSeq" id="WP_117117498.1">
    <property type="nucleotide sequence ID" value="NZ_BFBY01000001.1"/>
</dbReference>
<protein>
    <submittedName>
        <fullName evidence="2">Uncharacterized protein</fullName>
    </submittedName>
</protein>
<dbReference type="EMBL" id="BFBY01000001">
    <property type="protein sequence ID" value="GBG04244.1"/>
    <property type="molecule type" value="Genomic_DNA"/>
</dbReference>
<dbReference type="OrthoDB" id="2319532at2"/>